<feature type="domain" description="Ketopantoate reductase C-terminal" evidence="2">
    <location>
        <begin position="263"/>
        <end position="361"/>
    </location>
</feature>
<feature type="domain" description="Ketopantoate reductase N-terminal" evidence="1">
    <location>
        <begin position="8"/>
        <end position="172"/>
    </location>
</feature>
<dbReference type="EMBL" id="JADNYJ010000008">
    <property type="protein sequence ID" value="KAF8909611.1"/>
    <property type="molecule type" value="Genomic_DNA"/>
</dbReference>
<name>A0A9P5NZ75_GYMJU</name>
<dbReference type="SUPFAM" id="SSF48179">
    <property type="entry name" value="6-phosphogluconate dehydrogenase C-terminal domain-like"/>
    <property type="match status" value="1"/>
</dbReference>
<dbReference type="Pfam" id="PF02558">
    <property type="entry name" value="ApbA"/>
    <property type="match status" value="1"/>
</dbReference>
<dbReference type="PANTHER" id="PTHR21708:SF43">
    <property type="entry name" value="KETOPANTOATE REDUCTASE C-TERMINAL DOMAIN-CONTAINING PROTEIN"/>
    <property type="match status" value="1"/>
</dbReference>
<keyword evidence="4" id="KW-1185">Reference proteome</keyword>
<sequence>MSVPVKEVLLVGFGAVGAIYSLILERSGLARVTAVARGNYEVVNREGLHFKSRKYGEINGWRPDRLCNSVLEAADRPYDYVVVTTKAIPDVVETSQILAPLLSSDYNAKFHQATYVLLQNGLNVEVDLYNVLKTLSKGEPRIISTAVWIGTNLQAPNIVEHNDFDRVALGVYRHGDRTTTVNTAEESVLLHDFGDLLQAGGSTVTVLTEVQRMKFNKNFWNVAFSASATLTGYTLPAIFRPPPEDPSVTYEPFVYPATADLISSYTVTTLKAILEELISLGRALGYPDTPDGLPSSLVQSTIENTRKLHVKADSTHVPSMLLDARKGQPIEVEVILGEVVRMAKEHNVDVPRVETLYALLLVVQNQILRKTESGKR</sequence>
<accession>A0A9P5NZ75</accession>
<dbReference type="Gene3D" id="1.10.1040.10">
    <property type="entry name" value="N-(1-d-carboxylethyl)-l-norvaline Dehydrogenase, domain 2"/>
    <property type="match status" value="1"/>
</dbReference>
<organism evidence="3 4">
    <name type="scientific">Gymnopilus junonius</name>
    <name type="common">Spectacular rustgill mushroom</name>
    <name type="synonym">Gymnopilus spectabilis subsp. junonius</name>
    <dbReference type="NCBI Taxonomy" id="109634"/>
    <lineage>
        <taxon>Eukaryota</taxon>
        <taxon>Fungi</taxon>
        <taxon>Dikarya</taxon>
        <taxon>Basidiomycota</taxon>
        <taxon>Agaricomycotina</taxon>
        <taxon>Agaricomycetes</taxon>
        <taxon>Agaricomycetidae</taxon>
        <taxon>Agaricales</taxon>
        <taxon>Agaricineae</taxon>
        <taxon>Hymenogastraceae</taxon>
        <taxon>Gymnopilus</taxon>
    </lineage>
</organism>
<evidence type="ECO:0000259" key="1">
    <source>
        <dbReference type="Pfam" id="PF02558"/>
    </source>
</evidence>
<evidence type="ECO:0000259" key="2">
    <source>
        <dbReference type="Pfam" id="PF08546"/>
    </source>
</evidence>
<comment type="caution">
    <text evidence="3">The sequence shown here is derived from an EMBL/GenBank/DDBJ whole genome shotgun (WGS) entry which is preliminary data.</text>
</comment>
<dbReference type="OrthoDB" id="3609at2759"/>
<dbReference type="AlphaFoldDB" id="A0A9P5NZ75"/>
<dbReference type="InterPro" id="IPR013752">
    <property type="entry name" value="KPA_reductase"/>
</dbReference>
<dbReference type="InterPro" id="IPR051402">
    <property type="entry name" value="KPR-Related"/>
</dbReference>
<evidence type="ECO:0000313" key="4">
    <source>
        <dbReference type="Proteomes" id="UP000724874"/>
    </source>
</evidence>
<dbReference type="InterPro" id="IPR008927">
    <property type="entry name" value="6-PGluconate_DH-like_C_sf"/>
</dbReference>
<dbReference type="InterPro" id="IPR013332">
    <property type="entry name" value="KPR_N"/>
</dbReference>
<dbReference type="PANTHER" id="PTHR21708">
    <property type="entry name" value="PROBABLE 2-DEHYDROPANTOATE 2-REDUCTASE"/>
    <property type="match status" value="1"/>
</dbReference>
<dbReference type="InterPro" id="IPR013328">
    <property type="entry name" value="6PGD_dom2"/>
</dbReference>
<dbReference type="Gene3D" id="3.40.50.720">
    <property type="entry name" value="NAD(P)-binding Rossmann-like Domain"/>
    <property type="match status" value="1"/>
</dbReference>
<proteinExistence type="predicted"/>
<evidence type="ECO:0000313" key="3">
    <source>
        <dbReference type="EMBL" id="KAF8909611.1"/>
    </source>
</evidence>
<reference evidence="3" key="1">
    <citation type="submission" date="2020-11" db="EMBL/GenBank/DDBJ databases">
        <authorList>
            <consortium name="DOE Joint Genome Institute"/>
            <person name="Ahrendt S."/>
            <person name="Riley R."/>
            <person name="Andreopoulos W."/>
            <person name="LaButti K."/>
            <person name="Pangilinan J."/>
            <person name="Ruiz-duenas F.J."/>
            <person name="Barrasa J.M."/>
            <person name="Sanchez-Garcia M."/>
            <person name="Camarero S."/>
            <person name="Miyauchi S."/>
            <person name="Serrano A."/>
            <person name="Linde D."/>
            <person name="Babiker R."/>
            <person name="Drula E."/>
            <person name="Ayuso-Fernandez I."/>
            <person name="Pacheco R."/>
            <person name="Padilla G."/>
            <person name="Ferreira P."/>
            <person name="Barriuso J."/>
            <person name="Kellner H."/>
            <person name="Castanera R."/>
            <person name="Alfaro M."/>
            <person name="Ramirez L."/>
            <person name="Pisabarro A.G."/>
            <person name="Kuo A."/>
            <person name="Tritt A."/>
            <person name="Lipzen A."/>
            <person name="He G."/>
            <person name="Yan M."/>
            <person name="Ng V."/>
            <person name="Cullen D."/>
            <person name="Martin F."/>
            <person name="Rosso M.-N."/>
            <person name="Henrissat B."/>
            <person name="Hibbett D."/>
            <person name="Martinez A.T."/>
            <person name="Grigoriev I.V."/>
        </authorList>
    </citation>
    <scope>NUCLEOTIDE SEQUENCE</scope>
    <source>
        <strain evidence="3">AH 44721</strain>
    </source>
</reference>
<dbReference type="GO" id="GO:0005737">
    <property type="term" value="C:cytoplasm"/>
    <property type="evidence" value="ECO:0007669"/>
    <property type="project" value="TreeGrafter"/>
</dbReference>
<gene>
    <name evidence="3" type="ORF">CPB84DRAFT_1724089</name>
</gene>
<protein>
    <submittedName>
        <fullName evidence="3">Ketopantoate reductase PanE/ApbA-domain-containing protein</fullName>
    </submittedName>
</protein>
<dbReference type="Proteomes" id="UP000724874">
    <property type="component" value="Unassembled WGS sequence"/>
</dbReference>
<dbReference type="Pfam" id="PF08546">
    <property type="entry name" value="ApbA_C"/>
    <property type="match status" value="1"/>
</dbReference>